<evidence type="ECO:0000259" key="3">
    <source>
        <dbReference type="SMART" id="SM00460"/>
    </source>
</evidence>
<feature type="region of interest" description="Disordered" evidence="1">
    <location>
        <begin position="561"/>
        <end position="608"/>
    </location>
</feature>
<feature type="transmembrane region" description="Helical" evidence="2">
    <location>
        <begin position="218"/>
        <end position="236"/>
    </location>
</feature>
<feature type="transmembrane region" description="Helical" evidence="2">
    <location>
        <begin position="167"/>
        <end position="186"/>
    </location>
</feature>
<feature type="transmembrane region" description="Helical" evidence="2">
    <location>
        <begin position="118"/>
        <end position="137"/>
    </location>
</feature>
<dbReference type="Pfam" id="PF11992">
    <property type="entry name" value="TgpA_N"/>
    <property type="match status" value="1"/>
</dbReference>
<keyword evidence="2" id="KW-0812">Transmembrane</keyword>
<dbReference type="PANTHER" id="PTHR42736:SF1">
    <property type="entry name" value="PROTEIN-GLUTAMINE GAMMA-GLUTAMYLTRANSFERASE"/>
    <property type="match status" value="1"/>
</dbReference>
<dbReference type="Proteomes" id="UP000642748">
    <property type="component" value="Unassembled WGS sequence"/>
</dbReference>
<comment type="caution">
    <text evidence="4">The sequence shown here is derived from an EMBL/GenBank/DDBJ whole genome shotgun (WGS) entry which is preliminary data.</text>
</comment>
<dbReference type="SMART" id="SM00460">
    <property type="entry name" value="TGc"/>
    <property type="match status" value="1"/>
</dbReference>
<evidence type="ECO:0000313" key="4">
    <source>
        <dbReference type="EMBL" id="GIH19040.1"/>
    </source>
</evidence>
<feature type="region of interest" description="Disordered" evidence="1">
    <location>
        <begin position="308"/>
        <end position="331"/>
    </location>
</feature>
<organism evidence="4 5">
    <name type="scientific">Rugosimonospora africana</name>
    <dbReference type="NCBI Taxonomy" id="556532"/>
    <lineage>
        <taxon>Bacteria</taxon>
        <taxon>Bacillati</taxon>
        <taxon>Actinomycetota</taxon>
        <taxon>Actinomycetes</taxon>
        <taxon>Micromonosporales</taxon>
        <taxon>Micromonosporaceae</taxon>
        <taxon>Rugosimonospora</taxon>
    </lineage>
</organism>
<evidence type="ECO:0000313" key="5">
    <source>
        <dbReference type="Proteomes" id="UP000642748"/>
    </source>
</evidence>
<keyword evidence="2" id="KW-1133">Transmembrane helix</keyword>
<dbReference type="AlphaFoldDB" id="A0A8J3R0C7"/>
<dbReference type="RefSeq" id="WP_203922519.1">
    <property type="nucleotide sequence ID" value="NZ_BONZ01000076.1"/>
</dbReference>
<dbReference type="InterPro" id="IPR038765">
    <property type="entry name" value="Papain-like_cys_pep_sf"/>
</dbReference>
<proteinExistence type="predicted"/>
<dbReference type="InterPro" id="IPR052901">
    <property type="entry name" value="Bact_TGase-like"/>
</dbReference>
<feature type="transmembrane region" description="Helical" evidence="2">
    <location>
        <begin position="615"/>
        <end position="635"/>
    </location>
</feature>
<dbReference type="Gene3D" id="3.10.620.30">
    <property type="match status" value="1"/>
</dbReference>
<name>A0A8J3R0C7_9ACTN</name>
<evidence type="ECO:0000256" key="1">
    <source>
        <dbReference type="SAM" id="MobiDB-lite"/>
    </source>
</evidence>
<keyword evidence="5" id="KW-1185">Reference proteome</keyword>
<dbReference type="InterPro" id="IPR002931">
    <property type="entry name" value="Transglutaminase-like"/>
</dbReference>
<sequence>MNQRRQVTLVAAAATLLATAPLATIYETWTWCIDCLFAVGAVCLAALGTRALRSPMWTQLLAMLAALTIMVTWLFGSKGAIAGTIPTGTTLQHFGTLLSSANRDINDYGIPVPDREGLLFLTTASVGLVAILVDLVAAGLRRPALAGFPMLAMYWIPVLVHPDSVSFIPFVVGAVGFLWLLVTDNVDRVRRFGRRFTGEGRDVDLWEPSPLAAAGRRLAVVGVALAILLPLAIPGMTNGLLDRFGAGGDGQGIGPGGNGRGTSVNLFSALSGQLNLKSTHDMLKVTTNDPSPYYLRIGEADRLVEAGFSSQSSRSGKSVTSAPSTAPINLPGVTQKKYQANITVTNNLNMALLPVYSQPTKFQKLDSSWLYDPNSGLVYSNRSSSAGKQYSFEFLHTDYKPEALRSAKPLSQDNPIQRMDTSVPPQPKVDSLVASLTAGKTTPYDKVLALYNYFSADNKFEYSLSTETGTSGSDIVDFLNNKKGYCEQYASALAWMVRAADIPARVAFGFTRGTNRQNDTYTLTNENLHAWTEVYFAGYGWVPFDATPTAGVAGSVSPAWAPDVNHKDPTGSTGTVGAPSSAGPDGSNPQDRKLPEDPAGASAGAHTQHPSAPMWPWYLAGAIVLVVLLLALPGLRRSMIRRNRRPRSAVGTGVRATAGGEIVDSPPGEMRVVEDAGRAEAARADAHTTWDELIDTLVDFDIPVDDAETPRVTVARLADSMLLGAEAADAVRLIGQAEERARYSRIPLPATGLSESLRTVRSAISHRALWRTRLRAVVLPPSVLRRWRGGLVERTSSVTSTVTRSWDRTTRVLSPRRLIPGRATAR</sequence>
<dbReference type="SUPFAM" id="SSF54001">
    <property type="entry name" value="Cysteine proteinases"/>
    <property type="match status" value="1"/>
</dbReference>
<feature type="compositionally biased region" description="Low complexity" evidence="1">
    <location>
        <begin position="309"/>
        <end position="321"/>
    </location>
</feature>
<dbReference type="EMBL" id="BONZ01000076">
    <property type="protein sequence ID" value="GIH19040.1"/>
    <property type="molecule type" value="Genomic_DNA"/>
</dbReference>
<dbReference type="Pfam" id="PF01841">
    <property type="entry name" value="Transglut_core"/>
    <property type="match status" value="1"/>
</dbReference>
<reference evidence="4" key="1">
    <citation type="submission" date="2021-01" db="EMBL/GenBank/DDBJ databases">
        <title>Whole genome shotgun sequence of Rugosimonospora africana NBRC 104875.</title>
        <authorList>
            <person name="Komaki H."/>
            <person name="Tamura T."/>
        </authorList>
    </citation>
    <scope>NUCLEOTIDE SEQUENCE</scope>
    <source>
        <strain evidence="4">NBRC 104875</strain>
    </source>
</reference>
<dbReference type="PANTHER" id="PTHR42736">
    <property type="entry name" value="PROTEIN-GLUTAMINE GAMMA-GLUTAMYLTRANSFERASE"/>
    <property type="match status" value="1"/>
</dbReference>
<gene>
    <name evidence="4" type="ORF">Raf01_72120</name>
</gene>
<evidence type="ECO:0000256" key="2">
    <source>
        <dbReference type="SAM" id="Phobius"/>
    </source>
</evidence>
<protein>
    <recommendedName>
        <fullName evidence="3">Transglutaminase-like domain-containing protein</fullName>
    </recommendedName>
</protein>
<keyword evidence="2" id="KW-0472">Membrane</keyword>
<feature type="domain" description="Transglutaminase-like" evidence="3">
    <location>
        <begin position="478"/>
        <end position="548"/>
    </location>
</feature>
<dbReference type="InterPro" id="IPR021878">
    <property type="entry name" value="TgpA_N"/>
</dbReference>
<feature type="transmembrane region" description="Helical" evidence="2">
    <location>
        <begin position="60"/>
        <end position="76"/>
    </location>
</feature>
<accession>A0A8J3R0C7</accession>